<keyword evidence="2" id="KW-1185">Reference proteome</keyword>
<dbReference type="RefSeq" id="WP_020895402.1">
    <property type="nucleotide sequence ID" value="NZ_ATMR01000077.1"/>
</dbReference>
<evidence type="ECO:0000313" key="2">
    <source>
        <dbReference type="Proteomes" id="UP000014962"/>
    </source>
</evidence>
<dbReference type="STRING" id="641526.ADIWIN_1032"/>
<name>S7VWU0_9FLAO</name>
<protein>
    <submittedName>
        <fullName evidence="1">Regulatory sensor-transducer, BlaR1/MecR1 family</fullName>
    </submittedName>
</protein>
<dbReference type="eggNOG" id="COG4771">
    <property type="taxonomic scope" value="Bacteria"/>
</dbReference>
<organism evidence="1 2">
    <name type="scientific">Winogradskyella psychrotolerans RS-3</name>
    <dbReference type="NCBI Taxonomy" id="641526"/>
    <lineage>
        <taxon>Bacteria</taxon>
        <taxon>Pseudomonadati</taxon>
        <taxon>Bacteroidota</taxon>
        <taxon>Flavobacteriia</taxon>
        <taxon>Flavobacteriales</taxon>
        <taxon>Flavobacteriaceae</taxon>
        <taxon>Winogradskyella</taxon>
    </lineage>
</organism>
<dbReference type="SUPFAM" id="SSF56935">
    <property type="entry name" value="Porins"/>
    <property type="match status" value="1"/>
</dbReference>
<dbReference type="EMBL" id="ATMR01000077">
    <property type="protein sequence ID" value="EPR73862.1"/>
    <property type="molecule type" value="Genomic_DNA"/>
</dbReference>
<proteinExistence type="predicted"/>
<dbReference type="OrthoDB" id="1522859at2"/>
<reference evidence="1 2" key="1">
    <citation type="journal article" date="2013" name="Genome Announc.">
        <title>Draft Genome Sequence of Winogradskyella psychrotolerans RS-3T, Isolated from the Marine Transect of Kongsfjorden, Ny-Alesund, Svalbard, Arctic Ocean.</title>
        <authorList>
            <person name="Kumar Pinnaka A."/>
            <person name="Ara S."/>
            <person name="Singh A."/>
            <person name="Shivaji S."/>
        </authorList>
    </citation>
    <scope>NUCLEOTIDE SEQUENCE [LARGE SCALE GENOMIC DNA]</scope>
    <source>
        <strain evidence="1 2">RS-3</strain>
    </source>
</reference>
<dbReference type="Proteomes" id="UP000014962">
    <property type="component" value="Unassembled WGS sequence"/>
</dbReference>
<gene>
    <name evidence="1" type="ORF">ADIWIN_1032</name>
</gene>
<sequence>MNTETVYVEVQNDIIKNTNTTEIIDAITTENIKVKFTKNMSDESLDKMKIWLKSKNVTMTIKHIKRNRNSEISNLNIDFKTENGTTNYHVKDKDGITPFEFKMDDDGSFGVEVVQNTDNIYEELIFEELNPNSNLQHNSYDSDSLEVIVEDSSYFKSRTPKHKTYIRKLNTSNSSKDTIYFSMDSLEIKNQINKKSDFYYEDGSKPKIISKEITIHNPSNKAIYNTRYDLQNPKPLLIVNGKPTLSSYLKTINPNDIESMTVLKGEDALNAYGKKGQNGVIVLTTKSNNPLKESYKNTDTNAQFPKEDNLLYILDGKEISKSDLTKVYTKETVSSISVLKEKEAKEKYGEKGTNGVVEVISKNRNDSTEDKTFIFTPEKESTKKGDPWSISYSTSYIDTEDISKSGSLVYISKTSQNYILEAQKNIMKKQGISVKYTKLKRNKLGEIISIKISLNNKEGKKSSASYRNNDGIPNIEFGIAENELIIRTSDLELDGY</sequence>
<dbReference type="Gene3D" id="2.170.130.10">
    <property type="entry name" value="TonB-dependent receptor, plug domain"/>
    <property type="match status" value="1"/>
</dbReference>
<dbReference type="InterPro" id="IPR037066">
    <property type="entry name" value="Plug_dom_sf"/>
</dbReference>
<accession>S7VWU0</accession>
<comment type="caution">
    <text evidence="1">The sequence shown here is derived from an EMBL/GenBank/DDBJ whole genome shotgun (WGS) entry which is preliminary data.</text>
</comment>
<dbReference type="AlphaFoldDB" id="S7VWU0"/>
<evidence type="ECO:0000313" key="1">
    <source>
        <dbReference type="EMBL" id="EPR73862.1"/>
    </source>
</evidence>